<feature type="transmembrane region" description="Helical" evidence="7">
    <location>
        <begin position="305"/>
        <end position="321"/>
    </location>
</feature>
<evidence type="ECO:0000256" key="5">
    <source>
        <dbReference type="ARBA" id="ARBA00022989"/>
    </source>
</evidence>
<dbReference type="InterPro" id="IPR036259">
    <property type="entry name" value="MFS_trans_sf"/>
</dbReference>
<keyword evidence="4 7" id="KW-0812">Transmembrane</keyword>
<feature type="transmembrane region" description="Helical" evidence="7">
    <location>
        <begin position="327"/>
        <end position="348"/>
    </location>
</feature>
<dbReference type="InterPro" id="IPR010290">
    <property type="entry name" value="TM_effector"/>
</dbReference>
<feature type="transmembrane region" description="Helical" evidence="7">
    <location>
        <begin position="179"/>
        <end position="202"/>
    </location>
</feature>
<dbReference type="PANTHER" id="PTHR23513">
    <property type="entry name" value="INTEGRAL MEMBRANE EFFLUX PROTEIN-RELATED"/>
    <property type="match status" value="1"/>
</dbReference>
<feature type="domain" description="Major facilitator superfamily (MFS) profile" evidence="8">
    <location>
        <begin position="243"/>
        <end position="437"/>
    </location>
</feature>
<keyword evidence="2" id="KW-0813">Transport</keyword>
<evidence type="ECO:0000256" key="7">
    <source>
        <dbReference type="SAM" id="Phobius"/>
    </source>
</evidence>
<dbReference type="GO" id="GO:0005886">
    <property type="term" value="C:plasma membrane"/>
    <property type="evidence" value="ECO:0007669"/>
    <property type="project" value="UniProtKB-SubCell"/>
</dbReference>
<dbReference type="SUPFAM" id="SSF103473">
    <property type="entry name" value="MFS general substrate transporter"/>
    <property type="match status" value="1"/>
</dbReference>
<dbReference type="Pfam" id="PF05977">
    <property type="entry name" value="MFS_3"/>
    <property type="match status" value="1"/>
</dbReference>
<dbReference type="AlphaFoldDB" id="A0A5D4RIK0"/>
<reference evidence="9 10" key="1">
    <citation type="submission" date="2019-08" db="EMBL/GenBank/DDBJ databases">
        <title>Bacillus genomes from the desert of Cuatro Cienegas, Coahuila.</title>
        <authorList>
            <person name="Olmedo-Alvarez G."/>
        </authorList>
    </citation>
    <scope>NUCLEOTIDE SEQUENCE [LARGE SCALE GENOMIC DNA]</scope>
    <source>
        <strain evidence="9 10">CH108_3D</strain>
    </source>
</reference>
<comment type="subcellular location">
    <subcellularLocation>
        <location evidence="1">Cell membrane</location>
        <topology evidence="1">Multi-pass membrane protein</topology>
    </subcellularLocation>
</comment>
<evidence type="ECO:0000313" key="9">
    <source>
        <dbReference type="EMBL" id="TYS49508.1"/>
    </source>
</evidence>
<evidence type="ECO:0000259" key="8">
    <source>
        <dbReference type="PROSITE" id="PS50850"/>
    </source>
</evidence>
<accession>A0A5D4RIK0</accession>
<evidence type="ECO:0000256" key="6">
    <source>
        <dbReference type="ARBA" id="ARBA00023136"/>
    </source>
</evidence>
<organism evidence="9 10">
    <name type="scientific">Rossellomorea marisflavi</name>
    <dbReference type="NCBI Taxonomy" id="189381"/>
    <lineage>
        <taxon>Bacteria</taxon>
        <taxon>Bacillati</taxon>
        <taxon>Bacillota</taxon>
        <taxon>Bacilli</taxon>
        <taxon>Bacillales</taxon>
        <taxon>Bacillaceae</taxon>
        <taxon>Rossellomorea</taxon>
    </lineage>
</organism>
<evidence type="ECO:0000256" key="2">
    <source>
        <dbReference type="ARBA" id="ARBA00022448"/>
    </source>
</evidence>
<feature type="transmembrane region" description="Helical" evidence="7">
    <location>
        <begin position="60"/>
        <end position="80"/>
    </location>
</feature>
<keyword evidence="6 7" id="KW-0472">Membrane</keyword>
<proteinExistence type="predicted"/>
<dbReference type="GO" id="GO:0022857">
    <property type="term" value="F:transmembrane transporter activity"/>
    <property type="evidence" value="ECO:0007669"/>
    <property type="project" value="InterPro"/>
</dbReference>
<dbReference type="InterPro" id="IPR020846">
    <property type="entry name" value="MFS_dom"/>
</dbReference>
<evidence type="ECO:0000256" key="1">
    <source>
        <dbReference type="ARBA" id="ARBA00004651"/>
    </source>
</evidence>
<feature type="transmembrane region" description="Helical" evidence="7">
    <location>
        <begin position="235"/>
        <end position="258"/>
    </location>
</feature>
<dbReference type="EMBL" id="VTEQ01000008">
    <property type="protein sequence ID" value="TYS49508.1"/>
    <property type="molecule type" value="Genomic_DNA"/>
</dbReference>
<dbReference type="PANTHER" id="PTHR23513:SF6">
    <property type="entry name" value="MAJOR FACILITATOR SUPERFAMILY ASSOCIATED DOMAIN-CONTAINING PROTEIN"/>
    <property type="match status" value="1"/>
</dbReference>
<dbReference type="CDD" id="cd06173">
    <property type="entry name" value="MFS_MefA_like"/>
    <property type="match status" value="1"/>
</dbReference>
<feature type="transmembrane region" description="Helical" evidence="7">
    <location>
        <begin position="369"/>
        <end position="388"/>
    </location>
</feature>
<evidence type="ECO:0000256" key="4">
    <source>
        <dbReference type="ARBA" id="ARBA00022692"/>
    </source>
</evidence>
<keyword evidence="3" id="KW-1003">Cell membrane</keyword>
<feature type="transmembrane region" description="Helical" evidence="7">
    <location>
        <begin position="21"/>
        <end position="40"/>
    </location>
</feature>
<protein>
    <submittedName>
        <fullName evidence="9">MFS transporter</fullName>
    </submittedName>
</protein>
<keyword evidence="5 7" id="KW-1133">Transmembrane helix</keyword>
<dbReference type="PROSITE" id="PS50850">
    <property type="entry name" value="MFS"/>
    <property type="match status" value="1"/>
</dbReference>
<dbReference type="Gene3D" id="1.20.1250.20">
    <property type="entry name" value="MFS general substrate transporter like domains"/>
    <property type="match status" value="1"/>
</dbReference>
<evidence type="ECO:0000313" key="10">
    <source>
        <dbReference type="Proteomes" id="UP000322997"/>
    </source>
</evidence>
<dbReference type="Proteomes" id="UP000322997">
    <property type="component" value="Unassembled WGS sequence"/>
</dbReference>
<gene>
    <name evidence="9" type="ORF">FZC83_19880</name>
</gene>
<comment type="caution">
    <text evidence="9">The sequence shown here is derived from an EMBL/GenBank/DDBJ whole genome shotgun (WGS) entry which is preliminary data.</text>
</comment>
<sequence>MCDNTPIKQERRDSVRGYGTLLGNAYFRNFLIASTVLNIGRKLSWIALGWFVYHVTGSTVAVGMVIATATVSPLLSSILVGGMLDHFDRRTVMIWENVVRGGGLSLIPLLYWFDVLAIWMIIVVVFVDGCLSSFTTIGTASILPEFLHKEELETGNAVFTMTGQIGSLIGPALGGFTTALVGAPMTLMVNVLCFLMAALLYYRIPPEAYHSRKIASGKVVKTKWRRFLRETKEGFTYIFSYKILIVIALITFFFNFTYAPLEPMLPVFVDEIIKAGPGTLGTMWSCFAVGSFVGAVLWVRLGKRFPYSYSLGLVILLWGLVPTSLSFFTHIMIIYSLMFFGGIVYAPYNIVSPTLRQQLVPNEMRGRVFGVYGLIAGLGFPIGVYAGGLLAELVGVTQTILFSGVLTMILGLVVAAHPILRFKDVNTLDLSQPETYR</sequence>
<feature type="transmembrane region" description="Helical" evidence="7">
    <location>
        <begin position="400"/>
        <end position="420"/>
    </location>
</feature>
<name>A0A5D4RIK0_9BACI</name>
<feature type="transmembrane region" description="Helical" evidence="7">
    <location>
        <begin position="278"/>
        <end position="298"/>
    </location>
</feature>
<evidence type="ECO:0000256" key="3">
    <source>
        <dbReference type="ARBA" id="ARBA00022475"/>
    </source>
</evidence>